<dbReference type="AlphaFoldDB" id="A0AAF1JUB7"/>
<accession>A0AAF1JUB7</accession>
<protein>
    <submittedName>
        <fullName evidence="1">Glycosyltransferase family 2 protein</fullName>
    </submittedName>
</protein>
<evidence type="ECO:0000313" key="1">
    <source>
        <dbReference type="EMBL" id="MBR0653614.1"/>
    </source>
</evidence>
<dbReference type="InterPro" id="IPR029044">
    <property type="entry name" value="Nucleotide-diphossugar_trans"/>
</dbReference>
<comment type="caution">
    <text evidence="1">The sequence shown here is derived from an EMBL/GenBank/DDBJ whole genome shotgun (WGS) entry which is preliminary data.</text>
</comment>
<organism evidence="1 2">
    <name type="scientific">Plastoroseomonas arctica</name>
    <dbReference type="NCBI Taxonomy" id="1509237"/>
    <lineage>
        <taxon>Bacteria</taxon>
        <taxon>Pseudomonadati</taxon>
        <taxon>Pseudomonadota</taxon>
        <taxon>Alphaproteobacteria</taxon>
        <taxon>Acetobacterales</taxon>
        <taxon>Acetobacteraceae</taxon>
        <taxon>Plastoroseomonas</taxon>
    </lineage>
</organism>
<keyword evidence="2" id="KW-1185">Reference proteome</keyword>
<sequence length="289" mass="32484">MRIAAFTMVHNEADFLPLWVRHYGREFGVENLYCIDHGSDDGCTDGLGISVTRFPRSRKFDTAVRSFLVANFHASLLRTHDVVVFSDADEFLVADPAKFTGLREAIAASGAPLLRAMGLDVLHEPAREAAFDRRLPILAQRRRVKFARHYCKTLIASVPVRWGPGFHACSSHVQPSGELFLFHLKYADRDIFIRSLETRRQVERSAIDVDKGYGYQWRMGTAEYLDLAYANPALAPPGGDAALAPFDAYMEHWRTQIIDNAVMPDEWLTPPVVLPERFRDTIPGLAAPA</sequence>
<dbReference type="RefSeq" id="WP_211872309.1">
    <property type="nucleotide sequence ID" value="NZ_JAAEDH010000001.1"/>
</dbReference>
<dbReference type="Pfam" id="PF13704">
    <property type="entry name" value="Glyco_tranf_2_4"/>
    <property type="match status" value="1"/>
</dbReference>
<dbReference type="EMBL" id="JAAEDH010000001">
    <property type="protein sequence ID" value="MBR0653614.1"/>
    <property type="molecule type" value="Genomic_DNA"/>
</dbReference>
<name>A0AAF1JUB7_9PROT</name>
<reference evidence="1" key="1">
    <citation type="submission" date="2020-01" db="EMBL/GenBank/DDBJ databases">
        <authorList>
            <person name="Rat A."/>
        </authorList>
    </citation>
    <scope>NUCLEOTIDE SEQUENCE</scope>
    <source>
        <strain evidence="1">LMG 28251</strain>
    </source>
</reference>
<gene>
    <name evidence="1" type="ORF">GXW79_00830</name>
</gene>
<dbReference type="Proteomes" id="UP001196068">
    <property type="component" value="Unassembled WGS sequence"/>
</dbReference>
<dbReference type="SUPFAM" id="SSF53448">
    <property type="entry name" value="Nucleotide-diphospho-sugar transferases"/>
    <property type="match status" value="1"/>
</dbReference>
<evidence type="ECO:0000313" key="2">
    <source>
        <dbReference type="Proteomes" id="UP001196068"/>
    </source>
</evidence>
<proteinExistence type="predicted"/>
<reference evidence="1" key="2">
    <citation type="journal article" date="2021" name="Syst. Appl. Microbiol.">
        <title>Roseomonas hellenica sp. nov., isolated from roots of wild-growing Alkanna tinctoria.</title>
        <authorList>
            <person name="Rat A."/>
            <person name="Naranjo H.D."/>
            <person name="Lebbe L."/>
            <person name="Cnockaert M."/>
            <person name="Krigas N."/>
            <person name="Grigoriadou K."/>
            <person name="Maloupa E."/>
            <person name="Willems A."/>
        </authorList>
    </citation>
    <scope>NUCLEOTIDE SEQUENCE</scope>
    <source>
        <strain evidence="1">LMG 28251</strain>
    </source>
</reference>